<protein>
    <submittedName>
        <fullName evidence="2">Uncharacterized protein</fullName>
    </submittedName>
</protein>
<feature type="transmembrane region" description="Helical" evidence="1">
    <location>
        <begin position="213"/>
        <end position="240"/>
    </location>
</feature>
<accession>A0A226DA90</accession>
<feature type="transmembrane region" description="Helical" evidence="1">
    <location>
        <begin position="70"/>
        <end position="89"/>
    </location>
</feature>
<sequence length="358" mass="40598">MTVTPLMWKSLANSKFIFYPGTYPIQWNSKFQLTTYNKPSKIIWVLSMSLLSIATGVSMLILLAQIVGCATVPFLELVISTVFFTFGSRNSRIEQTANIDLIGIILNTSVTSYAICPWVVYIFGVFIGLDLYTQFETVLLSHDTPHILKYVLILLKILIFSPICQIARVFSIIICIITIYYKILASCIAFLVKKSYHIALLGCVTIDKYICEFYTCVIIVVTLATFFAPTIAVMMFMGFSTTVMFNFISLKMYDIVPMPIFLFFPTFAIIIPTLAMVMIPMSIAVYEDTRELRNKWKYLLAISTDKGYVARKIRATKEIGIDVGFLAHNFFVCKKSTQYTFLEAMVCYTISALLSIEV</sequence>
<evidence type="ECO:0000313" key="3">
    <source>
        <dbReference type="Proteomes" id="UP000198287"/>
    </source>
</evidence>
<gene>
    <name evidence="2" type="ORF">Fcan01_23834</name>
</gene>
<dbReference type="EMBL" id="LNIX01000029">
    <property type="protein sequence ID" value="OXA41521.1"/>
    <property type="molecule type" value="Genomic_DNA"/>
</dbReference>
<feature type="transmembrane region" description="Helical" evidence="1">
    <location>
        <begin position="260"/>
        <end position="286"/>
    </location>
</feature>
<feature type="transmembrane region" description="Helical" evidence="1">
    <location>
        <begin position="101"/>
        <end position="127"/>
    </location>
</feature>
<evidence type="ECO:0000313" key="2">
    <source>
        <dbReference type="EMBL" id="OXA41521.1"/>
    </source>
</evidence>
<name>A0A226DA90_FOLCA</name>
<reference evidence="2 3" key="1">
    <citation type="submission" date="2015-12" db="EMBL/GenBank/DDBJ databases">
        <title>The genome of Folsomia candida.</title>
        <authorList>
            <person name="Faddeeva A."/>
            <person name="Derks M.F."/>
            <person name="Anvar Y."/>
            <person name="Smit S."/>
            <person name="Van Straalen N."/>
            <person name="Roelofs D."/>
        </authorList>
    </citation>
    <scope>NUCLEOTIDE SEQUENCE [LARGE SCALE GENOMIC DNA]</scope>
    <source>
        <strain evidence="2 3">VU population</strain>
        <tissue evidence="2">Whole body</tissue>
    </source>
</reference>
<comment type="caution">
    <text evidence="2">The sequence shown here is derived from an EMBL/GenBank/DDBJ whole genome shotgun (WGS) entry which is preliminary data.</text>
</comment>
<evidence type="ECO:0000256" key="1">
    <source>
        <dbReference type="SAM" id="Phobius"/>
    </source>
</evidence>
<proteinExistence type="predicted"/>
<keyword evidence="1" id="KW-0812">Transmembrane</keyword>
<dbReference type="Proteomes" id="UP000198287">
    <property type="component" value="Unassembled WGS sequence"/>
</dbReference>
<keyword evidence="1" id="KW-0472">Membrane</keyword>
<feature type="transmembrane region" description="Helical" evidence="1">
    <location>
        <begin position="169"/>
        <end position="192"/>
    </location>
</feature>
<dbReference type="AlphaFoldDB" id="A0A226DA90"/>
<organism evidence="2 3">
    <name type="scientific">Folsomia candida</name>
    <name type="common">Springtail</name>
    <dbReference type="NCBI Taxonomy" id="158441"/>
    <lineage>
        <taxon>Eukaryota</taxon>
        <taxon>Metazoa</taxon>
        <taxon>Ecdysozoa</taxon>
        <taxon>Arthropoda</taxon>
        <taxon>Hexapoda</taxon>
        <taxon>Collembola</taxon>
        <taxon>Entomobryomorpha</taxon>
        <taxon>Isotomoidea</taxon>
        <taxon>Isotomidae</taxon>
        <taxon>Proisotominae</taxon>
        <taxon>Folsomia</taxon>
    </lineage>
</organism>
<keyword evidence="1" id="KW-1133">Transmembrane helix</keyword>
<feature type="transmembrane region" description="Helical" evidence="1">
    <location>
        <begin position="42"/>
        <end position="63"/>
    </location>
</feature>
<keyword evidence="3" id="KW-1185">Reference proteome</keyword>